<protein>
    <submittedName>
        <fullName evidence="9">Peptide transport system permease protein sapC</fullName>
    </submittedName>
</protein>
<keyword evidence="3 7" id="KW-0812">Transmembrane</keyword>
<sequence length="653" mass="64765">MSPDSTAAARTEITGSTEITEITEGSQPTEVAEVSQGAESTVPAESAQVAESAVPAVPPVPDRVRALPIRAWRAGRARLRAGLTGRLGDGAVITASRVAAMAALVGLVGAMPWLSSNDPALTILRATSSEREPTPEVLEGIRQSLGLAGGPLGSIGHWLAGLARGDLGTSWVSGREVGPGTWQAFTLSLGLMGAALAVAAVVALALAAPAMRDGLAGRPRPRGGTGAAILTSLPEYLLAPIALLILSVYLGLLPPYGWGSPAQVVLPALSLGLPAGGMLGGLLADAITSTFTERWVGTWTTAGIPRRALALAVLRRAVTPLTGQVALVVVGLTGGAVAVEQVFAIPGVGRALLGAASAQDIPALQAGILLLLALALLAGAGAGLARRALMGSAAGASLPAAAPVAHPQRAAALITAAGSAALVVMVIAGIGRDPYAVVASRLQAPSAAMPLGADALGRDVLARVAHGAASTAASALAVTAACLLIALLLGLAPRASTGPTEVANAAPPVLAGLIVAAITGPSGIGAALAVCAVAWAPLASHAAALVVEARQRPDIQIAPVLGEGRVRITATRVLPAVIGPLARHAALRLPGIALALAGLGFLGLGTQSPTPEWGLVLAEALPYIERAPWAVATPAAALVLLSVTAVAASRLRR</sequence>
<keyword evidence="4 7" id="KW-1133">Transmembrane helix</keyword>
<feature type="transmembrane region" description="Helical" evidence="7">
    <location>
        <begin position="182"/>
        <end position="206"/>
    </location>
</feature>
<dbReference type="GO" id="GO:0005886">
    <property type="term" value="C:plasma membrane"/>
    <property type="evidence" value="ECO:0007669"/>
    <property type="project" value="UniProtKB-SubCell"/>
</dbReference>
<dbReference type="PANTHER" id="PTHR43386">
    <property type="entry name" value="OLIGOPEPTIDE TRANSPORT SYSTEM PERMEASE PROTEIN APPC"/>
    <property type="match status" value="1"/>
</dbReference>
<feature type="transmembrane region" description="Helical" evidence="7">
    <location>
        <begin position="627"/>
        <end position="648"/>
    </location>
</feature>
<evidence type="ECO:0000259" key="8">
    <source>
        <dbReference type="Pfam" id="PF00528"/>
    </source>
</evidence>
<comment type="subcellular location">
    <subcellularLocation>
        <location evidence="1">Cell membrane</location>
        <topology evidence="1">Multi-pass membrane protein</topology>
    </subcellularLocation>
</comment>
<dbReference type="RefSeq" id="WP_232012058.1">
    <property type="nucleotide sequence ID" value="NZ_LR134363.1"/>
</dbReference>
<dbReference type="GO" id="GO:0055085">
    <property type="term" value="P:transmembrane transport"/>
    <property type="evidence" value="ECO:0007669"/>
    <property type="project" value="InterPro"/>
</dbReference>
<proteinExistence type="predicted"/>
<dbReference type="STRING" id="1278298.GCA_000428685_01137"/>
<keyword evidence="2" id="KW-0813">Transport</keyword>
<evidence type="ECO:0000313" key="10">
    <source>
        <dbReference type="Proteomes" id="UP000276899"/>
    </source>
</evidence>
<reference evidence="9 10" key="1">
    <citation type="submission" date="2018-12" db="EMBL/GenBank/DDBJ databases">
        <authorList>
            <consortium name="Pathogen Informatics"/>
        </authorList>
    </citation>
    <scope>NUCLEOTIDE SEQUENCE [LARGE SCALE GENOMIC DNA]</scope>
    <source>
        <strain evidence="9 10">NCTC11923</strain>
    </source>
</reference>
<dbReference type="PANTHER" id="PTHR43386:SF1">
    <property type="entry name" value="D,D-DIPEPTIDE TRANSPORT SYSTEM PERMEASE PROTEIN DDPC-RELATED"/>
    <property type="match status" value="1"/>
</dbReference>
<evidence type="ECO:0000256" key="7">
    <source>
        <dbReference type="SAM" id="Phobius"/>
    </source>
</evidence>
<gene>
    <name evidence="9" type="primary">sapC</name>
    <name evidence="9" type="ORF">NCTC11923_00100</name>
</gene>
<feature type="transmembrane region" description="Helical" evidence="7">
    <location>
        <begin position="410"/>
        <end position="431"/>
    </location>
</feature>
<feature type="domain" description="ABC transmembrane type-1" evidence="8">
    <location>
        <begin position="229"/>
        <end position="377"/>
    </location>
</feature>
<dbReference type="KEGG" id="asla:NCTC11923_00100"/>
<feature type="transmembrane region" description="Helical" evidence="7">
    <location>
        <begin position="325"/>
        <end position="348"/>
    </location>
</feature>
<accession>A0A3S4WIB6</accession>
<evidence type="ECO:0000256" key="3">
    <source>
        <dbReference type="ARBA" id="ARBA00022692"/>
    </source>
</evidence>
<feature type="region of interest" description="Disordered" evidence="6">
    <location>
        <begin position="1"/>
        <end position="41"/>
    </location>
</feature>
<keyword evidence="10" id="KW-1185">Reference proteome</keyword>
<keyword evidence="5 7" id="KW-0472">Membrane</keyword>
<dbReference type="AlphaFoldDB" id="A0A3S4WIB6"/>
<organism evidence="9 10">
    <name type="scientific">Actinomyces slackii</name>
    <dbReference type="NCBI Taxonomy" id="52774"/>
    <lineage>
        <taxon>Bacteria</taxon>
        <taxon>Bacillati</taxon>
        <taxon>Actinomycetota</taxon>
        <taxon>Actinomycetes</taxon>
        <taxon>Actinomycetales</taxon>
        <taxon>Actinomycetaceae</taxon>
        <taxon>Actinomyces</taxon>
    </lineage>
</organism>
<evidence type="ECO:0000256" key="4">
    <source>
        <dbReference type="ARBA" id="ARBA00022989"/>
    </source>
</evidence>
<feature type="transmembrane region" description="Helical" evidence="7">
    <location>
        <begin position="502"/>
        <end position="520"/>
    </location>
</feature>
<dbReference type="Proteomes" id="UP000276899">
    <property type="component" value="Chromosome"/>
</dbReference>
<feature type="transmembrane region" description="Helical" evidence="7">
    <location>
        <begin position="468"/>
        <end position="490"/>
    </location>
</feature>
<dbReference type="Pfam" id="PF00528">
    <property type="entry name" value="BPD_transp_1"/>
    <property type="match status" value="2"/>
</dbReference>
<name>A0A3S4WIB6_9ACTO</name>
<feature type="transmembrane region" description="Helical" evidence="7">
    <location>
        <begin position="90"/>
        <end position="114"/>
    </location>
</feature>
<feature type="transmembrane region" description="Helical" evidence="7">
    <location>
        <begin position="368"/>
        <end position="389"/>
    </location>
</feature>
<evidence type="ECO:0000256" key="1">
    <source>
        <dbReference type="ARBA" id="ARBA00004651"/>
    </source>
</evidence>
<evidence type="ECO:0000256" key="5">
    <source>
        <dbReference type="ARBA" id="ARBA00023136"/>
    </source>
</evidence>
<feature type="transmembrane region" description="Helical" evidence="7">
    <location>
        <begin position="227"/>
        <end position="252"/>
    </location>
</feature>
<feature type="transmembrane region" description="Helical" evidence="7">
    <location>
        <begin position="526"/>
        <end position="547"/>
    </location>
</feature>
<evidence type="ECO:0000256" key="6">
    <source>
        <dbReference type="SAM" id="MobiDB-lite"/>
    </source>
</evidence>
<feature type="domain" description="ABC transmembrane type-1" evidence="8">
    <location>
        <begin position="500"/>
        <end position="646"/>
    </location>
</feature>
<dbReference type="InterPro" id="IPR050366">
    <property type="entry name" value="BP-dependent_transpt_permease"/>
</dbReference>
<feature type="transmembrane region" description="Helical" evidence="7">
    <location>
        <begin position="589"/>
        <end position="607"/>
    </location>
</feature>
<feature type="compositionally biased region" description="Low complexity" evidence="6">
    <location>
        <begin position="11"/>
        <end position="26"/>
    </location>
</feature>
<feature type="transmembrane region" description="Helical" evidence="7">
    <location>
        <begin position="264"/>
        <end position="284"/>
    </location>
</feature>
<dbReference type="InterPro" id="IPR000515">
    <property type="entry name" value="MetI-like"/>
</dbReference>
<evidence type="ECO:0000313" key="9">
    <source>
        <dbReference type="EMBL" id="VEG73495.1"/>
    </source>
</evidence>
<dbReference type="EMBL" id="LR134363">
    <property type="protein sequence ID" value="VEG73495.1"/>
    <property type="molecule type" value="Genomic_DNA"/>
</dbReference>
<evidence type="ECO:0000256" key="2">
    <source>
        <dbReference type="ARBA" id="ARBA00022448"/>
    </source>
</evidence>